<evidence type="ECO:0000256" key="5">
    <source>
        <dbReference type="SAM" id="Phobius"/>
    </source>
</evidence>
<keyword evidence="2 5" id="KW-0812">Transmembrane</keyword>
<evidence type="ECO:0000256" key="2">
    <source>
        <dbReference type="ARBA" id="ARBA00022692"/>
    </source>
</evidence>
<gene>
    <name evidence="7" type="ORF">FHR19_001536</name>
</gene>
<feature type="domain" description="SLC26A/SulP transporter" evidence="6">
    <location>
        <begin position="27"/>
        <end position="412"/>
    </location>
</feature>
<name>A0A7W9EJ36_9SPHN</name>
<evidence type="ECO:0000313" key="7">
    <source>
        <dbReference type="EMBL" id="MBB5698191.1"/>
    </source>
</evidence>
<dbReference type="AlphaFoldDB" id="A0A7W9EJ36"/>
<organism evidence="7 8">
    <name type="scientific">Sphingomonas yantingensis</name>
    <dbReference type="NCBI Taxonomy" id="1241761"/>
    <lineage>
        <taxon>Bacteria</taxon>
        <taxon>Pseudomonadati</taxon>
        <taxon>Pseudomonadota</taxon>
        <taxon>Alphaproteobacteria</taxon>
        <taxon>Sphingomonadales</taxon>
        <taxon>Sphingomonadaceae</taxon>
        <taxon>Sphingomonas</taxon>
    </lineage>
</organism>
<evidence type="ECO:0000259" key="6">
    <source>
        <dbReference type="Pfam" id="PF00916"/>
    </source>
</evidence>
<accession>A0A7W9EJ36</accession>
<evidence type="ECO:0000256" key="4">
    <source>
        <dbReference type="ARBA" id="ARBA00023136"/>
    </source>
</evidence>
<feature type="transmembrane region" description="Helical" evidence="5">
    <location>
        <begin position="319"/>
        <end position="338"/>
    </location>
</feature>
<dbReference type="Pfam" id="PF00916">
    <property type="entry name" value="Sulfate_transp"/>
    <property type="match status" value="1"/>
</dbReference>
<feature type="transmembrane region" description="Helical" evidence="5">
    <location>
        <begin position="216"/>
        <end position="241"/>
    </location>
</feature>
<feature type="transmembrane region" description="Helical" evidence="5">
    <location>
        <begin position="405"/>
        <end position="438"/>
    </location>
</feature>
<comment type="subcellular location">
    <subcellularLocation>
        <location evidence="1">Membrane</location>
        <topology evidence="1">Multi-pass membrane protein</topology>
    </subcellularLocation>
</comment>
<feature type="transmembrane region" description="Helical" evidence="5">
    <location>
        <begin position="278"/>
        <end position="299"/>
    </location>
</feature>
<dbReference type="EC" id="4.2.1.1" evidence="7"/>
<comment type="caution">
    <text evidence="7">The sequence shown here is derived from an EMBL/GenBank/DDBJ whole genome shotgun (WGS) entry which is preliminary data.</text>
</comment>
<feature type="transmembrane region" description="Helical" evidence="5">
    <location>
        <begin position="124"/>
        <end position="147"/>
    </location>
</feature>
<reference evidence="7 8" key="1">
    <citation type="submission" date="2020-08" db="EMBL/GenBank/DDBJ databases">
        <title>Genomic Encyclopedia of Type Strains, Phase IV (KMG-IV): sequencing the most valuable type-strain genomes for metagenomic binning, comparative biology and taxonomic classification.</title>
        <authorList>
            <person name="Goeker M."/>
        </authorList>
    </citation>
    <scope>NUCLEOTIDE SEQUENCE [LARGE SCALE GENOMIC DNA]</scope>
    <source>
        <strain evidence="7 8">DSM 27244</strain>
    </source>
</reference>
<dbReference type="EMBL" id="JACIJJ010000002">
    <property type="protein sequence ID" value="MBB5698191.1"/>
    <property type="molecule type" value="Genomic_DNA"/>
</dbReference>
<dbReference type="RefSeq" id="WP_246359394.1">
    <property type="nucleotide sequence ID" value="NZ_JACIJJ010000002.1"/>
</dbReference>
<feature type="transmembrane region" description="Helical" evidence="5">
    <location>
        <begin position="31"/>
        <end position="50"/>
    </location>
</feature>
<feature type="transmembrane region" description="Helical" evidence="5">
    <location>
        <begin position="55"/>
        <end position="73"/>
    </location>
</feature>
<protein>
    <submittedName>
        <fullName evidence="7">Carbonic anhydrase</fullName>
        <ecNumber evidence="7">4.2.1.1</ecNumber>
    </submittedName>
</protein>
<dbReference type="InterPro" id="IPR001902">
    <property type="entry name" value="SLC26A/SulP_fam"/>
</dbReference>
<keyword evidence="4 5" id="KW-0472">Membrane</keyword>
<evidence type="ECO:0000313" key="8">
    <source>
        <dbReference type="Proteomes" id="UP000557739"/>
    </source>
</evidence>
<evidence type="ECO:0000256" key="3">
    <source>
        <dbReference type="ARBA" id="ARBA00022989"/>
    </source>
</evidence>
<dbReference type="InterPro" id="IPR011547">
    <property type="entry name" value="SLC26A/SulP_dom"/>
</dbReference>
<proteinExistence type="predicted"/>
<feature type="transmembrane region" description="Helical" evidence="5">
    <location>
        <begin position="359"/>
        <end position="385"/>
    </location>
</feature>
<keyword evidence="3 5" id="KW-1133">Transmembrane helix</keyword>
<evidence type="ECO:0000256" key="1">
    <source>
        <dbReference type="ARBA" id="ARBA00004141"/>
    </source>
</evidence>
<sequence length="541" mass="56779">MNAHAAIAAPPPAAAKAGLMPSFATWKQDLPASIVVALVALPLCLGVALASGAPLFSGLIAGIVGGIVIGALSKSPLSVSGPAAGLTVIVFDAIQSLPSFQAFTLAVVLAGAMQMIFSFSRSGVLAEFVPSSVITGMLAAIGLILILKQVPHAVGYDGDPSGEFAFTQTDGMNTLSTLWFSFTDKLTMGAVVISVVSIAFLFWWDANRPKEGALKLLPGPLVVVAGAVGMNALFGVIAPALQLQREHLVSVPIADGFSGFVGLFSLPDFGQVGNATVWTVAITLAIVASLESLLSVTAVDDLDPQRRTTDKNHELFAQGGGNLISGLIGGLPVTSVIVRSSANVDSGASSKLSTIMHGSWLLLSVVLMPAILNLIPLAALAAVLIQTGYKLTKPALFVKRWKQGYTQFVPFVATIAAILFTDLLKGIAIGLVIGFVFVVARNFRPAVSFVCDGNSCMIRARRNLYFIHKYELQKALNRVPNGADLLVDLSSTSYVDLDNIDVLNAFVRGAPFRDIRVSVRGDIAEKSAPLVNAPRRELVHL</sequence>
<feature type="transmembrane region" description="Helical" evidence="5">
    <location>
        <begin position="186"/>
        <end position="204"/>
    </location>
</feature>
<feature type="transmembrane region" description="Helical" evidence="5">
    <location>
        <begin position="93"/>
        <end position="112"/>
    </location>
</feature>
<dbReference type="Proteomes" id="UP000557739">
    <property type="component" value="Unassembled WGS sequence"/>
</dbReference>
<dbReference type="PANTHER" id="PTHR11814">
    <property type="entry name" value="SULFATE TRANSPORTER"/>
    <property type="match status" value="1"/>
</dbReference>
<keyword evidence="7" id="KW-0456">Lyase</keyword>
<keyword evidence="8" id="KW-1185">Reference proteome</keyword>
<dbReference type="GO" id="GO:0055085">
    <property type="term" value="P:transmembrane transport"/>
    <property type="evidence" value="ECO:0007669"/>
    <property type="project" value="InterPro"/>
</dbReference>
<dbReference type="GO" id="GO:0016020">
    <property type="term" value="C:membrane"/>
    <property type="evidence" value="ECO:0007669"/>
    <property type="project" value="UniProtKB-SubCell"/>
</dbReference>
<dbReference type="GO" id="GO:0004089">
    <property type="term" value="F:carbonate dehydratase activity"/>
    <property type="evidence" value="ECO:0007669"/>
    <property type="project" value="UniProtKB-EC"/>
</dbReference>